<dbReference type="GO" id="GO:0070733">
    <property type="term" value="F:AMPylase activity"/>
    <property type="evidence" value="ECO:0007669"/>
    <property type="project" value="TreeGrafter"/>
</dbReference>
<evidence type="ECO:0000256" key="1">
    <source>
        <dbReference type="ARBA" id="ARBA00001946"/>
    </source>
</evidence>
<keyword evidence="6" id="KW-0547">Nucleotide-binding</keyword>
<dbReference type="AlphaFoldDB" id="A0A4P1KDA1"/>
<sequence>MPVSPAYRPEPRFFDLGADYGDPVQAADFPQTILRLRNDRAAAQVGLETLSDAEWIAHFGRFEPLPGQPAPVAMRYHGHQFRIYNPDIGDGRGFLAAQMREVPQGDKDVSLPQAASLREGSGAQAASDRVASDSALPGRLLDLGTKGSGQTPWSRHADGRLTLKGGAREALAAAMLDSLGVPTCRILSLIETGEDLERHDEPSPTRSAVMVRLSHSHIRFGTFQRAAYYGRKDQIETLMEHARSLYHPAVAPGDAAGFLAAVVEASAALTAKWIAAGFVHGVLNTDNLNVTGESFDYGPWRFLPHYEPGFTAAYFDQNGLYAFARQPEAVFWNLTQLAGCLKLIAEPEPLAAALNAFGPAYIRHLRTAFLNRLGVQSLGEAADQRLLDATLALAREKKEALRWEPIFFDWFGGFSSAARALGGVRGKTYQGETFDAFRFALMEHEPDRPERLEHPMFAAAEPEEMLIDEVEALWSAIDAADDWAPLQAKLARLETAKAAWRL</sequence>
<evidence type="ECO:0000256" key="2">
    <source>
        <dbReference type="ARBA" id="ARBA00009747"/>
    </source>
</evidence>
<dbReference type="GO" id="GO:0046872">
    <property type="term" value="F:metal ion binding"/>
    <property type="evidence" value="ECO:0007669"/>
    <property type="project" value="UniProtKB-KW"/>
</dbReference>
<evidence type="ECO:0000256" key="4">
    <source>
        <dbReference type="ARBA" id="ARBA00022695"/>
    </source>
</evidence>
<name>A0A4P1KDA1_9CAUL</name>
<evidence type="ECO:0000313" key="9">
    <source>
        <dbReference type="EMBL" id="VTO18380.1"/>
    </source>
</evidence>
<dbReference type="EMBL" id="LR588407">
    <property type="protein sequence ID" value="VTO18380.1"/>
    <property type="molecule type" value="Genomic_DNA"/>
</dbReference>
<evidence type="ECO:0000256" key="3">
    <source>
        <dbReference type="ARBA" id="ARBA00022679"/>
    </source>
</evidence>
<dbReference type="KEGG" id="bvy:NCTC9239_02753"/>
<dbReference type="InterPro" id="IPR003846">
    <property type="entry name" value="SelO"/>
</dbReference>
<gene>
    <name evidence="9" type="ORF">NCTC9239_02753</name>
</gene>
<reference evidence="9 10" key="1">
    <citation type="submission" date="2019-04" db="EMBL/GenBank/DDBJ databases">
        <authorList>
            <consortium name="Pathogen Informatics"/>
        </authorList>
    </citation>
    <scope>NUCLEOTIDE SEQUENCE [LARGE SCALE GENOMIC DNA]</scope>
    <source>
        <strain evidence="9 10">NCTC9239</strain>
    </source>
</reference>
<dbReference type="Proteomes" id="UP000309952">
    <property type="component" value="Chromosome"/>
</dbReference>
<keyword evidence="8" id="KW-0460">Magnesium</keyword>
<keyword evidence="10" id="KW-1185">Reference proteome</keyword>
<evidence type="ECO:0000256" key="5">
    <source>
        <dbReference type="ARBA" id="ARBA00022723"/>
    </source>
</evidence>
<dbReference type="Pfam" id="PF02696">
    <property type="entry name" value="SelO"/>
    <property type="match status" value="2"/>
</dbReference>
<dbReference type="PANTHER" id="PTHR32057:SF14">
    <property type="entry name" value="PROTEIN ADENYLYLTRANSFERASE SELO, MITOCHONDRIAL"/>
    <property type="match status" value="1"/>
</dbReference>
<proteinExistence type="inferred from homology"/>
<keyword evidence="3" id="KW-0808">Transferase</keyword>
<organism evidence="9 10">
    <name type="scientific">Brevundimonas vancanneytii</name>
    <dbReference type="NCBI Taxonomy" id="1325724"/>
    <lineage>
        <taxon>Bacteria</taxon>
        <taxon>Pseudomonadati</taxon>
        <taxon>Pseudomonadota</taxon>
        <taxon>Alphaproteobacteria</taxon>
        <taxon>Caulobacterales</taxon>
        <taxon>Caulobacteraceae</taxon>
        <taxon>Brevundimonas</taxon>
    </lineage>
</organism>
<protein>
    <submittedName>
        <fullName evidence="9">Uncharacterized conserved protein</fullName>
    </submittedName>
</protein>
<keyword evidence="7" id="KW-0067">ATP-binding</keyword>
<evidence type="ECO:0000256" key="7">
    <source>
        <dbReference type="ARBA" id="ARBA00022840"/>
    </source>
</evidence>
<dbReference type="GO" id="GO:0005524">
    <property type="term" value="F:ATP binding"/>
    <property type="evidence" value="ECO:0007669"/>
    <property type="project" value="UniProtKB-KW"/>
</dbReference>
<accession>A0A4P1KDA1</accession>
<comment type="cofactor">
    <cofactor evidence="1">
        <name>Mg(2+)</name>
        <dbReference type="ChEBI" id="CHEBI:18420"/>
    </cofactor>
</comment>
<keyword evidence="5" id="KW-0479">Metal-binding</keyword>
<evidence type="ECO:0000313" key="10">
    <source>
        <dbReference type="Proteomes" id="UP000309952"/>
    </source>
</evidence>
<comment type="similarity">
    <text evidence="2">Belongs to the SELO family.</text>
</comment>
<evidence type="ECO:0000256" key="8">
    <source>
        <dbReference type="ARBA" id="ARBA00022842"/>
    </source>
</evidence>
<dbReference type="RefSeq" id="WP_138141944.1">
    <property type="nucleotide sequence ID" value="NZ_LR588407.1"/>
</dbReference>
<dbReference type="PANTHER" id="PTHR32057">
    <property type="entry name" value="PROTEIN ADENYLYLTRANSFERASE SELO, MITOCHONDRIAL"/>
    <property type="match status" value="1"/>
</dbReference>
<keyword evidence="4" id="KW-0548">Nucleotidyltransferase</keyword>
<evidence type="ECO:0000256" key="6">
    <source>
        <dbReference type="ARBA" id="ARBA00022741"/>
    </source>
</evidence>